<keyword evidence="2" id="KW-0808">Transferase</keyword>
<accession>A0A1M6GW71</accession>
<dbReference type="InterPro" id="IPR041633">
    <property type="entry name" value="Polbeta"/>
</dbReference>
<dbReference type="EMBL" id="FQYI01000010">
    <property type="protein sequence ID" value="SHJ14198.1"/>
    <property type="molecule type" value="Genomic_DNA"/>
</dbReference>
<feature type="domain" description="Polymerase beta nucleotidyltransferase" evidence="1">
    <location>
        <begin position="15"/>
        <end position="101"/>
    </location>
</feature>
<evidence type="ECO:0000313" key="2">
    <source>
        <dbReference type="EMBL" id="SHJ14198.1"/>
    </source>
</evidence>
<dbReference type="AlphaFoldDB" id="A0A1M6GW71"/>
<gene>
    <name evidence="2" type="ORF">SAMN05443429_11051</name>
</gene>
<dbReference type="Proteomes" id="UP000184335">
    <property type="component" value="Unassembled WGS sequence"/>
</dbReference>
<sequence length="105" mass="12123">MKFGLKDTTLEVLYSEFEKFPEIEKVVIYGSRAMGNYREGSDIDITLFGENVTNNTASALWGRFDDSSLPYLFDISVFHLLQSDSLKDHIERRGQVLYERNGKTF</sequence>
<dbReference type="SUPFAM" id="SSF81301">
    <property type="entry name" value="Nucleotidyltransferase"/>
    <property type="match status" value="1"/>
</dbReference>
<keyword evidence="3" id="KW-1185">Reference proteome</keyword>
<dbReference type="STRING" id="1118202.SAMN05443429_11051"/>
<dbReference type="RefSeq" id="WP_073180571.1">
    <property type="nucleotide sequence ID" value="NZ_CP171011.1"/>
</dbReference>
<dbReference type="OrthoDB" id="9803106at2"/>
<evidence type="ECO:0000313" key="3">
    <source>
        <dbReference type="Proteomes" id="UP000184335"/>
    </source>
</evidence>
<dbReference type="GO" id="GO:0016740">
    <property type="term" value="F:transferase activity"/>
    <property type="evidence" value="ECO:0007669"/>
    <property type="project" value="UniProtKB-KW"/>
</dbReference>
<dbReference type="Gene3D" id="3.30.460.10">
    <property type="entry name" value="Beta Polymerase, domain 2"/>
    <property type="match status" value="1"/>
</dbReference>
<dbReference type="InterPro" id="IPR043519">
    <property type="entry name" value="NT_sf"/>
</dbReference>
<protein>
    <submittedName>
        <fullName evidence="2">Nucleotidyltransferase domain-containing protein</fullName>
    </submittedName>
</protein>
<evidence type="ECO:0000259" key="1">
    <source>
        <dbReference type="Pfam" id="PF18765"/>
    </source>
</evidence>
<name>A0A1M6GW71_9FLAO</name>
<reference evidence="2 3" key="1">
    <citation type="submission" date="2016-11" db="EMBL/GenBank/DDBJ databases">
        <authorList>
            <person name="Jaros S."/>
            <person name="Januszkiewicz K."/>
            <person name="Wedrychowicz H."/>
        </authorList>
    </citation>
    <scope>NUCLEOTIDE SEQUENCE [LARGE SCALE GENOMIC DNA]</scope>
    <source>
        <strain evidence="2 3">DSM 25479</strain>
    </source>
</reference>
<dbReference type="CDD" id="cd05403">
    <property type="entry name" value="NT_KNTase_like"/>
    <property type="match status" value="1"/>
</dbReference>
<organism evidence="2 3">
    <name type="scientific">Cruoricaptor ignavus</name>
    <dbReference type="NCBI Taxonomy" id="1118202"/>
    <lineage>
        <taxon>Bacteria</taxon>
        <taxon>Pseudomonadati</taxon>
        <taxon>Bacteroidota</taxon>
        <taxon>Flavobacteriia</taxon>
        <taxon>Flavobacteriales</taxon>
        <taxon>Weeksellaceae</taxon>
        <taxon>Cruoricaptor</taxon>
    </lineage>
</organism>
<proteinExistence type="predicted"/>
<dbReference type="Pfam" id="PF18765">
    <property type="entry name" value="Polbeta"/>
    <property type="match status" value="1"/>
</dbReference>